<protein>
    <submittedName>
        <fullName evidence="1">Uncharacterized protein</fullName>
    </submittedName>
</protein>
<proteinExistence type="predicted"/>
<evidence type="ECO:0000313" key="1">
    <source>
        <dbReference type="EMBL" id="RGT09533.1"/>
    </source>
</evidence>
<reference evidence="1 2" key="1">
    <citation type="submission" date="2018-08" db="EMBL/GenBank/DDBJ databases">
        <title>A genome reference for cultivated species of the human gut microbiota.</title>
        <authorList>
            <person name="Zou Y."/>
            <person name="Xue W."/>
            <person name="Luo G."/>
        </authorList>
    </citation>
    <scope>NUCLEOTIDE SEQUENCE [LARGE SCALE GENOMIC DNA]</scope>
    <source>
        <strain evidence="1 2">AF19-4AC</strain>
    </source>
</reference>
<name>A0A412MDS0_9FIRM</name>
<sequence length="63" mass="7015">MNEVGRTVYTISGTTLENDKRKTAAKEALAAIKNELPENCFTCEIIKDILELAKDIAYTTTLH</sequence>
<accession>A0A412MDS0</accession>
<comment type="caution">
    <text evidence="1">The sequence shown here is derived from an EMBL/GenBank/DDBJ whole genome shotgun (WGS) entry which is preliminary data.</text>
</comment>
<dbReference type="EMBL" id="QRWH01000005">
    <property type="protein sequence ID" value="RGT09533.1"/>
    <property type="molecule type" value="Genomic_DNA"/>
</dbReference>
<dbReference type="RefSeq" id="WP_118145201.1">
    <property type="nucleotide sequence ID" value="NZ_JAAIMA010000007.1"/>
</dbReference>
<evidence type="ECO:0000313" key="2">
    <source>
        <dbReference type="Proteomes" id="UP000283630"/>
    </source>
</evidence>
<organism evidence="1 2">
    <name type="scientific">Dorea formicigenerans</name>
    <dbReference type="NCBI Taxonomy" id="39486"/>
    <lineage>
        <taxon>Bacteria</taxon>
        <taxon>Bacillati</taxon>
        <taxon>Bacillota</taxon>
        <taxon>Clostridia</taxon>
        <taxon>Lachnospirales</taxon>
        <taxon>Lachnospiraceae</taxon>
        <taxon>Dorea</taxon>
    </lineage>
</organism>
<gene>
    <name evidence="1" type="ORF">DWX53_07565</name>
</gene>
<dbReference type="Proteomes" id="UP000283630">
    <property type="component" value="Unassembled WGS sequence"/>
</dbReference>
<dbReference type="AlphaFoldDB" id="A0A412MDS0"/>